<feature type="transmembrane region" description="Helical" evidence="1">
    <location>
        <begin position="67"/>
        <end position="85"/>
    </location>
</feature>
<dbReference type="RefSeq" id="WP_105959728.1">
    <property type="nucleotide sequence ID" value="NZ_PVNS01000011.1"/>
</dbReference>
<evidence type="ECO:0000256" key="1">
    <source>
        <dbReference type="SAM" id="Phobius"/>
    </source>
</evidence>
<feature type="transmembrane region" description="Helical" evidence="1">
    <location>
        <begin position="7"/>
        <end position="27"/>
    </location>
</feature>
<keyword evidence="3" id="KW-1185">Reference proteome</keyword>
<evidence type="ECO:0000313" key="3">
    <source>
        <dbReference type="Proteomes" id="UP000243650"/>
    </source>
</evidence>
<protein>
    <submittedName>
        <fullName evidence="2">Uncharacterized protein</fullName>
    </submittedName>
</protein>
<dbReference type="EMBL" id="PVNS01000011">
    <property type="protein sequence ID" value="PRO64873.1"/>
    <property type="molecule type" value="Genomic_DNA"/>
</dbReference>
<evidence type="ECO:0000313" key="2">
    <source>
        <dbReference type="EMBL" id="PRO64873.1"/>
    </source>
</evidence>
<gene>
    <name evidence="2" type="ORF">C6I21_12045</name>
</gene>
<accession>A0A2P6MF25</accession>
<dbReference type="OrthoDB" id="2972465at2"/>
<keyword evidence="1" id="KW-0472">Membrane</keyword>
<reference evidence="2 3" key="1">
    <citation type="submission" date="2018-03" db="EMBL/GenBank/DDBJ databases">
        <title>Bacillus urumqiensis sp. nov., a moderately haloalkaliphilic bacterium isolated from a salt lake.</title>
        <authorList>
            <person name="Zhao B."/>
            <person name="Liao Z."/>
        </authorList>
    </citation>
    <scope>NUCLEOTIDE SEQUENCE [LARGE SCALE GENOMIC DNA]</scope>
    <source>
        <strain evidence="2 3">BZ-SZ-XJ18</strain>
    </source>
</reference>
<sequence length="86" mass="9356">MKRLTFWIGMVIFLGWTLAMTLNYSIYAGSSEGALVSDFIDGILFMLLMLGLYFLLLAVYRAKQQTAVILLTAGGTAAIIAAVFLA</sequence>
<dbReference type="Proteomes" id="UP000243650">
    <property type="component" value="Unassembled WGS sequence"/>
</dbReference>
<dbReference type="AlphaFoldDB" id="A0A2P6MF25"/>
<feature type="transmembrane region" description="Helical" evidence="1">
    <location>
        <begin position="39"/>
        <end position="60"/>
    </location>
</feature>
<name>A0A2P6MF25_ALKUR</name>
<comment type="caution">
    <text evidence="2">The sequence shown here is derived from an EMBL/GenBank/DDBJ whole genome shotgun (WGS) entry which is preliminary data.</text>
</comment>
<keyword evidence="1" id="KW-0812">Transmembrane</keyword>
<organism evidence="2 3">
    <name type="scientific">Alkalicoccus urumqiensis</name>
    <name type="common">Bacillus urumqiensis</name>
    <dbReference type="NCBI Taxonomy" id="1548213"/>
    <lineage>
        <taxon>Bacteria</taxon>
        <taxon>Bacillati</taxon>
        <taxon>Bacillota</taxon>
        <taxon>Bacilli</taxon>
        <taxon>Bacillales</taxon>
        <taxon>Bacillaceae</taxon>
        <taxon>Alkalicoccus</taxon>
    </lineage>
</organism>
<proteinExistence type="predicted"/>
<keyword evidence="1" id="KW-1133">Transmembrane helix</keyword>